<accession>A0AAV8ZJM7</accession>
<keyword evidence="8" id="KW-1185">Reference proteome</keyword>
<organism evidence="7 8">
    <name type="scientific">Rhamnusium bicolor</name>
    <dbReference type="NCBI Taxonomy" id="1586634"/>
    <lineage>
        <taxon>Eukaryota</taxon>
        <taxon>Metazoa</taxon>
        <taxon>Ecdysozoa</taxon>
        <taxon>Arthropoda</taxon>
        <taxon>Hexapoda</taxon>
        <taxon>Insecta</taxon>
        <taxon>Pterygota</taxon>
        <taxon>Neoptera</taxon>
        <taxon>Endopterygota</taxon>
        <taxon>Coleoptera</taxon>
        <taxon>Polyphaga</taxon>
        <taxon>Cucujiformia</taxon>
        <taxon>Chrysomeloidea</taxon>
        <taxon>Cerambycidae</taxon>
        <taxon>Lepturinae</taxon>
        <taxon>Rhagiini</taxon>
        <taxon>Rhamnusium</taxon>
    </lineage>
</organism>
<evidence type="ECO:0000256" key="3">
    <source>
        <dbReference type="ARBA" id="ARBA00022898"/>
    </source>
</evidence>
<dbReference type="PANTHER" id="PTHR43247:SF1">
    <property type="entry name" value="PHOSPHOSERINE AMINOTRANSFERASE"/>
    <property type="match status" value="1"/>
</dbReference>
<evidence type="ECO:0000256" key="4">
    <source>
        <dbReference type="ARBA" id="ARBA00029440"/>
    </source>
</evidence>
<dbReference type="InterPro" id="IPR015424">
    <property type="entry name" value="PyrdxlP-dep_Trfase"/>
</dbReference>
<proteinExistence type="predicted"/>
<gene>
    <name evidence="7" type="ORF">NQ314_005523</name>
</gene>
<dbReference type="InterPro" id="IPR022278">
    <property type="entry name" value="Pser_aminoTfrase"/>
</dbReference>
<name>A0AAV8ZJM7_9CUCU</name>
<dbReference type="Proteomes" id="UP001162156">
    <property type="component" value="Unassembled WGS sequence"/>
</dbReference>
<dbReference type="GO" id="GO:0030170">
    <property type="term" value="F:pyridoxal phosphate binding"/>
    <property type="evidence" value="ECO:0007669"/>
    <property type="project" value="TreeGrafter"/>
</dbReference>
<protein>
    <recommendedName>
        <fullName evidence="6">Aminotransferase class V domain-containing protein</fullName>
    </recommendedName>
</protein>
<dbReference type="GO" id="GO:0005737">
    <property type="term" value="C:cytoplasm"/>
    <property type="evidence" value="ECO:0007669"/>
    <property type="project" value="TreeGrafter"/>
</dbReference>
<evidence type="ECO:0000313" key="7">
    <source>
        <dbReference type="EMBL" id="KAJ8963623.1"/>
    </source>
</evidence>
<dbReference type="PANTHER" id="PTHR43247">
    <property type="entry name" value="PHOSPHOSERINE AMINOTRANSFERASE"/>
    <property type="match status" value="1"/>
</dbReference>
<comment type="pathway">
    <text evidence="4">Amino-acid biosynthesis.</text>
</comment>
<dbReference type="EMBL" id="JANEYF010001524">
    <property type="protein sequence ID" value="KAJ8963623.1"/>
    <property type="molecule type" value="Genomic_DNA"/>
</dbReference>
<dbReference type="Gene3D" id="3.40.640.10">
    <property type="entry name" value="Type I PLP-dependent aspartate aminotransferase-like (Major domain)"/>
    <property type="match status" value="1"/>
</dbReference>
<reference evidence="7" key="1">
    <citation type="journal article" date="2023" name="Insect Mol. Biol.">
        <title>Genome sequencing provides insights into the evolution of gene families encoding plant cell wall-degrading enzymes in longhorned beetles.</title>
        <authorList>
            <person name="Shin N.R."/>
            <person name="Okamura Y."/>
            <person name="Kirsch R."/>
            <person name="Pauchet Y."/>
        </authorList>
    </citation>
    <scope>NUCLEOTIDE SEQUENCE</scope>
    <source>
        <strain evidence="7">RBIC_L_NR</strain>
    </source>
</reference>
<evidence type="ECO:0000256" key="2">
    <source>
        <dbReference type="ARBA" id="ARBA00022679"/>
    </source>
</evidence>
<evidence type="ECO:0000256" key="5">
    <source>
        <dbReference type="ARBA" id="ARBA00049007"/>
    </source>
</evidence>
<comment type="catalytic activity">
    <reaction evidence="5">
        <text>O-phospho-L-serine + 2-oxoglutarate = 3-phosphooxypyruvate + L-glutamate</text>
        <dbReference type="Rhea" id="RHEA:14329"/>
        <dbReference type="ChEBI" id="CHEBI:16810"/>
        <dbReference type="ChEBI" id="CHEBI:18110"/>
        <dbReference type="ChEBI" id="CHEBI:29985"/>
        <dbReference type="ChEBI" id="CHEBI:57524"/>
        <dbReference type="EC" id="2.6.1.52"/>
    </reaction>
</comment>
<dbReference type="AlphaFoldDB" id="A0AAV8ZJM7"/>
<keyword evidence="3" id="KW-0663">Pyridoxal phosphate</keyword>
<feature type="domain" description="Aminotransferase class V" evidence="6">
    <location>
        <begin position="9"/>
        <end position="124"/>
    </location>
</feature>
<dbReference type="InterPro" id="IPR000192">
    <property type="entry name" value="Aminotrans_V_dom"/>
</dbReference>
<dbReference type="GO" id="GO:0004648">
    <property type="term" value="F:O-phospho-L-serine:2-oxoglutarate aminotransferase activity"/>
    <property type="evidence" value="ECO:0007669"/>
    <property type="project" value="UniProtKB-EC"/>
</dbReference>
<evidence type="ECO:0000313" key="8">
    <source>
        <dbReference type="Proteomes" id="UP001162156"/>
    </source>
</evidence>
<dbReference type="GO" id="GO:0006564">
    <property type="term" value="P:L-serine biosynthetic process"/>
    <property type="evidence" value="ECO:0007669"/>
    <property type="project" value="InterPro"/>
</dbReference>
<sequence>MGNSSAALNFGAGPAKLPREVLTEVQHEFLSYKDSGMSLIEMSHRSKEFTKINNDAQLAVRELLNVPPNYKILFMQGGGCGAFAAVALNLMNRTGTADYAVTGTWSSKAAKEAAKYGKVNLVFPKS</sequence>
<dbReference type="InterPro" id="IPR015421">
    <property type="entry name" value="PyrdxlP-dep_Trfase_major"/>
</dbReference>
<comment type="caution">
    <text evidence="7">The sequence shown here is derived from an EMBL/GenBank/DDBJ whole genome shotgun (WGS) entry which is preliminary data.</text>
</comment>
<evidence type="ECO:0000259" key="6">
    <source>
        <dbReference type="Pfam" id="PF00266"/>
    </source>
</evidence>
<keyword evidence="2" id="KW-0808">Transferase</keyword>
<dbReference type="SUPFAM" id="SSF53383">
    <property type="entry name" value="PLP-dependent transferases"/>
    <property type="match status" value="1"/>
</dbReference>
<comment type="cofactor">
    <cofactor evidence="1">
        <name>pyridoxal 5'-phosphate</name>
        <dbReference type="ChEBI" id="CHEBI:597326"/>
    </cofactor>
</comment>
<evidence type="ECO:0000256" key="1">
    <source>
        <dbReference type="ARBA" id="ARBA00001933"/>
    </source>
</evidence>
<dbReference type="Pfam" id="PF00266">
    <property type="entry name" value="Aminotran_5"/>
    <property type="match status" value="1"/>
</dbReference>